<proteinExistence type="inferred from homology"/>
<keyword evidence="19" id="KW-1185">Reference proteome</keyword>
<dbReference type="SUPFAM" id="SSF52047">
    <property type="entry name" value="RNI-like"/>
    <property type="match status" value="1"/>
</dbReference>
<dbReference type="SUPFAM" id="SSF50978">
    <property type="entry name" value="WD40 repeat-like"/>
    <property type="match status" value="1"/>
</dbReference>
<dbReference type="SMART" id="SM00367">
    <property type="entry name" value="LRR_CC"/>
    <property type="match status" value="6"/>
</dbReference>
<comment type="subcellular location">
    <subcellularLocation>
        <location evidence="1">Cytoplasm</location>
    </subcellularLocation>
</comment>
<evidence type="ECO:0000256" key="7">
    <source>
        <dbReference type="ARBA" id="ARBA00022614"/>
    </source>
</evidence>
<evidence type="ECO:0000256" key="12">
    <source>
        <dbReference type="ARBA" id="ARBA00022840"/>
    </source>
</evidence>
<evidence type="ECO:0000256" key="4">
    <source>
        <dbReference type="ARBA" id="ARBA00022490"/>
    </source>
</evidence>
<dbReference type="InterPro" id="IPR000719">
    <property type="entry name" value="Prot_kinase_dom"/>
</dbReference>
<evidence type="ECO:0000256" key="9">
    <source>
        <dbReference type="ARBA" id="ARBA00022737"/>
    </source>
</evidence>
<gene>
    <name evidence="18" type="ORF">PPNO1_LOCUS1602</name>
</gene>
<dbReference type="GO" id="GO:0004674">
    <property type="term" value="F:protein serine/threonine kinase activity"/>
    <property type="evidence" value="ECO:0007669"/>
    <property type="project" value="UniProtKB-KW"/>
</dbReference>
<dbReference type="SMART" id="SM00256">
    <property type="entry name" value="FBOX"/>
    <property type="match status" value="1"/>
</dbReference>
<dbReference type="InterPro" id="IPR006553">
    <property type="entry name" value="Leu-rich_rpt_Cys-con_subtyp"/>
</dbReference>
<keyword evidence="4" id="KW-0963">Cytoplasm</keyword>
<dbReference type="Gene3D" id="1.10.510.10">
    <property type="entry name" value="Transferase(Phosphotransferase) domain 1"/>
    <property type="match status" value="1"/>
</dbReference>
<evidence type="ECO:0000256" key="5">
    <source>
        <dbReference type="ARBA" id="ARBA00022527"/>
    </source>
</evidence>
<feature type="region of interest" description="Disordered" evidence="15">
    <location>
        <begin position="1739"/>
        <end position="1773"/>
    </location>
</feature>
<feature type="region of interest" description="Disordered" evidence="15">
    <location>
        <begin position="1070"/>
        <end position="1093"/>
    </location>
</feature>
<keyword evidence="11" id="KW-0418">Kinase</keyword>
<dbReference type="SMART" id="SM00220">
    <property type="entry name" value="S_TKc"/>
    <property type="match status" value="1"/>
</dbReference>
<dbReference type="SMART" id="SM00320">
    <property type="entry name" value="WD40"/>
    <property type="match status" value="4"/>
</dbReference>
<keyword evidence="10" id="KW-0547">Nucleotide-binding</keyword>
<protein>
    <recommendedName>
        <fullName evidence="3">non-specific serine/threonine protein kinase</fullName>
        <ecNumber evidence="3">2.7.11.1</ecNumber>
    </recommendedName>
</protein>
<evidence type="ECO:0000259" key="16">
    <source>
        <dbReference type="PROSITE" id="PS50011"/>
    </source>
</evidence>
<evidence type="ECO:0000259" key="17">
    <source>
        <dbReference type="PROSITE" id="PS50181"/>
    </source>
</evidence>
<dbReference type="InterPro" id="IPR036322">
    <property type="entry name" value="WD40_repeat_dom_sf"/>
</dbReference>
<name>A0A9P1M8N3_9PEZI</name>
<dbReference type="FunFam" id="1.10.510.10:FF:000441">
    <property type="entry name" value="Serine/threonine protein kinase"/>
    <property type="match status" value="1"/>
</dbReference>
<feature type="compositionally biased region" description="Acidic residues" evidence="15">
    <location>
        <begin position="1869"/>
        <end position="1898"/>
    </location>
</feature>
<dbReference type="InterPro" id="IPR015943">
    <property type="entry name" value="WD40/YVTN_repeat-like_dom_sf"/>
</dbReference>
<evidence type="ECO:0000313" key="18">
    <source>
        <dbReference type="EMBL" id="CAI4211828.1"/>
    </source>
</evidence>
<evidence type="ECO:0000256" key="10">
    <source>
        <dbReference type="ARBA" id="ARBA00022741"/>
    </source>
</evidence>
<dbReference type="GO" id="GO:0005737">
    <property type="term" value="C:cytoplasm"/>
    <property type="evidence" value="ECO:0007669"/>
    <property type="project" value="UniProtKB-SubCell"/>
</dbReference>
<feature type="region of interest" description="Disordered" evidence="15">
    <location>
        <begin position="1314"/>
        <end position="1371"/>
    </location>
</feature>
<feature type="region of interest" description="Disordered" evidence="15">
    <location>
        <begin position="1167"/>
        <end position="1209"/>
    </location>
</feature>
<comment type="catalytic activity">
    <reaction evidence="14">
        <text>L-seryl-[protein] + ATP = O-phospho-L-seryl-[protein] + ADP + H(+)</text>
        <dbReference type="Rhea" id="RHEA:17989"/>
        <dbReference type="Rhea" id="RHEA-COMP:9863"/>
        <dbReference type="Rhea" id="RHEA-COMP:11604"/>
        <dbReference type="ChEBI" id="CHEBI:15378"/>
        <dbReference type="ChEBI" id="CHEBI:29999"/>
        <dbReference type="ChEBI" id="CHEBI:30616"/>
        <dbReference type="ChEBI" id="CHEBI:83421"/>
        <dbReference type="ChEBI" id="CHEBI:456216"/>
        <dbReference type="EC" id="2.7.11.1"/>
    </reaction>
</comment>
<keyword evidence="12" id="KW-0067">ATP-binding</keyword>
<dbReference type="EMBL" id="CALLCH030000003">
    <property type="protein sequence ID" value="CAI4211828.1"/>
    <property type="molecule type" value="Genomic_DNA"/>
</dbReference>
<dbReference type="Proteomes" id="UP000838763">
    <property type="component" value="Unassembled WGS sequence"/>
</dbReference>
<dbReference type="Pfam" id="PF13516">
    <property type="entry name" value="LRR_6"/>
    <property type="match status" value="2"/>
</dbReference>
<dbReference type="InterPro" id="IPR001611">
    <property type="entry name" value="Leu-rich_rpt"/>
</dbReference>
<keyword evidence="8" id="KW-0808">Transferase</keyword>
<dbReference type="InterPro" id="IPR032675">
    <property type="entry name" value="LRR_dom_sf"/>
</dbReference>
<dbReference type="PANTHER" id="PTHR22967:SF57">
    <property type="entry name" value="AUXILIN, ISOFORM A-RELATED"/>
    <property type="match status" value="1"/>
</dbReference>
<evidence type="ECO:0000256" key="13">
    <source>
        <dbReference type="ARBA" id="ARBA00047899"/>
    </source>
</evidence>
<dbReference type="InterPro" id="IPR008271">
    <property type="entry name" value="Ser/Thr_kinase_AS"/>
</dbReference>
<dbReference type="PANTHER" id="PTHR22967">
    <property type="entry name" value="SERINE/THREONINE PROTEIN KINASE"/>
    <property type="match status" value="1"/>
</dbReference>
<evidence type="ECO:0000256" key="8">
    <source>
        <dbReference type="ARBA" id="ARBA00022679"/>
    </source>
</evidence>
<comment type="catalytic activity">
    <reaction evidence="13">
        <text>L-threonyl-[protein] + ATP = O-phospho-L-threonyl-[protein] + ADP + H(+)</text>
        <dbReference type="Rhea" id="RHEA:46608"/>
        <dbReference type="Rhea" id="RHEA-COMP:11060"/>
        <dbReference type="Rhea" id="RHEA-COMP:11605"/>
        <dbReference type="ChEBI" id="CHEBI:15378"/>
        <dbReference type="ChEBI" id="CHEBI:30013"/>
        <dbReference type="ChEBI" id="CHEBI:30616"/>
        <dbReference type="ChEBI" id="CHEBI:61977"/>
        <dbReference type="ChEBI" id="CHEBI:456216"/>
        <dbReference type="EC" id="2.7.11.1"/>
    </reaction>
</comment>
<sequence>MADMRVTSANMADMPVAAHLEGGAPPKMKNRQRILRGIQRMSSSPALTHLGRPRASSAPYSNRGSFSCHIALHRRLVGGFHGGDPSGPGTPMSEISSCDGLDSPFIGVRRVDSLRSKAPVSSTTSALPSDLKSTRHDRIGARARSASQPMKARNVHFWSDMPHELRIQIFSYLEPKELVRVSRVSKSFYKTSFDGQLWTEVDASDFYHRIPAESLSRILSATAPFIKDLNLRGCVQVEHQRRAEVLAYSCKNLVNVNLEGCRNIQRDTLHGLLNGNQKLERLNLTGLAAATNATCDIIAESCTNLEVLQVSWCKQMDAQGIAAIVNACPRLRDVRAAELKGFDSIDVAAAFFERNTLERLVLSGCSDITDAALQTIVHGVDPEIDILTDLPVVSARALRHLDLSRCAQLTDRGVSALGPFVPNLEGLQISGCTSLTDLALQPIFDHASRLSHLEMEDLSELTNTLLSEHLAKSACVSRLEHISVGYCGGLGDDGVLPLLKNCTKLKSADFNNTRISDLVLAEAAAMVNARSRRTTDPYEAPKATLHMVVYDCENILWTGIREVLFRNSQVQFNGGQGDPTFPTEIISLKCFYGYQMTVDEHSKRVLRCDLPAAGRLERKWADYMQANEEAGVGGAGTRRRRRRARETRLIHADEEEGGITMPPTLHPRCTWGPGAPGTFSPGTKIQVGSHRVVIQKYLSEGGFAHVYLVKLPQPIDGTDLAVLKRVAVPDKDTLRGMRTEVETMKRLKGHHPIVTYFDSHASEMKGGGYEVFLLMEFCDGGGLIDFMNTRLQHRLTEPEILNIFTDVAEGVACMHYLKPPLLHRDLKVENVLIVNAPKAAPNTIVECRLIEEDIQKHTTLQYRSPEMVDVYQKLPIDEKSDIWALGVLLYKLCYYTTPFEDQGQLAIMHASFRFPNHPVFSERLKKLIASMLRENQESRPNIYQVLQEACAMQGRKVPIKDIYAANANPGRPQAAAPTTSQPQQPQPAPQKRDPNRSPQRVNGDPFAALDSKKGSGSADELSSRFPTLDQFDLFHAKGMKFDFDAPSSPAGEPSEDLRDRVSEKLADEAFAHSRASPPKAADVPKPPVSTPPVVHHLHQRLPSLSKTASAPSAPEANIANIESNVDFLRSMEQDDKKKDKATRHRSIPSLSGKHIIAGKFGDAFKRFEGHGQSQQPPPARTPSPLRDDPRNDLAPVISFEATDGRSDDADLLDMREENMTPEMRREAERLRLEQEERRVEAAAAEYRQRVTNKEAPAPLPKSIGGYSRAVSIQNRVQSLLKEEQKSTTNVQKTAQGYGHYADTAAAQSRLDKQLPELPRKPVGSSTGGQTPPPSNNPAAVPIRARPAVGPKPVAPRKPVHLNNIPTGVGRRRPQVCHLSPVAAAGSSPRFPQDMTQAQKEDYINDFSKRIFKNSTSMVEAGPAASVKKPKSNDSSQGAAAPSEPFTIQIITGSYDRILHGLTALVTPDDKVDFADTFLFNAHTTAIRCVALSEPSAPVPGQGQKVFLVSGSTDEKINVYSLSAHPPSRKNQDLLAKVAPRPILENRKNREMGTLHHHASTVTSVAFPTRGKLLSASEDSTIAVTRTRDWSLLSAIKAPIAQPKGRPSGDTAPYQGTPSGVNDFAVHPSLKTMISKAGVLNFGRALLRDAGEGRHSTGEGRLVRWGRGKEGDEFAVSFDRSVIVFGADAVARCKVLRDARSRVHDVAYVEVGEEGESLLLVSTEDGKVLLYSTRTADLVHPKKKKKTTTKKDAADADSEEEEEEEDDDDDDDEVLPGAKLVGSVGGREEGVQSRIKAFSVIKKGKGLGETLYIVGGSSDGKVRVWKVSGKALAGGEDDPAKVGKLLGVYGTQNRVTCLKSFEMIPRPEGVEDSDEEEEGWEDDSDGDEEEGEGEDEDED</sequence>
<dbReference type="InterPro" id="IPR001680">
    <property type="entry name" value="WD40_rpt"/>
</dbReference>
<dbReference type="PROSITE" id="PS50011">
    <property type="entry name" value="PROTEIN_KINASE_DOM"/>
    <property type="match status" value="1"/>
</dbReference>
<evidence type="ECO:0000256" key="6">
    <source>
        <dbReference type="ARBA" id="ARBA00022553"/>
    </source>
</evidence>
<organism evidence="18 19">
    <name type="scientific">Parascedosporium putredinis</name>
    <dbReference type="NCBI Taxonomy" id="1442378"/>
    <lineage>
        <taxon>Eukaryota</taxon>
        <taxon>Fungi</taxon>
        <taxon>Dikarya</taxon>
        <taxon>Ascomycota</taxon>
        <taxon>Pezizomycotina</taxon>
        <taxon>Sordariomycetes</taxon>
        <taxon>Hypocreomycetidae</taxon>
        <taxon>Microascales</taxon>
        <taxon>Microascaceae</taxon>
        <taxon>Parascedosporium</taxon>
    </lineage>
</organism>
<dbReference type="SUPFAM" id="SSF56112">
    <property type="entry name" value="Protein kinase-like (PK-like)"/>
    <property type="match status" value="1"/>
</dbReference>
<dbReference type="GO" id="GO:0007015">
    <property type="term" value="P:actin filament organization"/>
    <property type="evidence" value="ECO:0007669"/>
    <property type="project" value="TreeGrafter"/>
</dbReference>
<evidence type="ECO:0000256" key="11">
    <source>
        <dbReference type="ARBA" id="ARBA00022777"/>
    </source>
</evidence>
<dbReference type="EC" id="2.7.11.1" evidence="3"/>
<dbReference type="Pfam" id="PF00069">
    <property type="entry name" value="Pkinase"/>
    <property type="match status" value="1"/>
</dbReference>
<feature type="region of interest" description="Disordered" evidence="15">
    <location>
        <begin position="1862"/>
        <end position="1898"/>
    </location>
</feature>
<dbReference type="GO" id="GO:0005524">
    <property type="term" value="F:ATP binding"/>
    <property type="evidence" value="ECO:0007669"/>
    <property type="project" value="UniProtKB-KW"/>
</dbReference>
<evidence type="ECO:0000313" key="19">
    <source>
        <dbReference type="Proteomes" id="UP000838763"/>
    </source>
</evidence>
<feature type="domain" description="F-box" evidence="17">
    <location>
        <begin position="155"/>
        <end position="201"/>
    </location>
</feature>
<accession>A0A9P1M8N3</accession>
<comment type="caution">
    <text evidence="18">The sequence shown here is derived from an EMBL/GenBank/DDBJ whole genome shotgun (WGS) entry which is preliminary data.</text>
</comment>
<dbReference type="Gene3D" id="3.80.10.10">
    <property type="entry name" value="Ribonuclease Inhibitor"/>
    <property type="match status" value="3"/>
</dbReference>
<dbReference type="InterPro" id="IPR011009">
    <property type="entry name" value="Kinase-like_dom_sf"/>
</dbReference>
<keyword evidence="9" id="KW-0677">Repeat</keyword>
<dbReference type="InterPro" id="IPR001810">
    <property type="entry name" value="F-box_dom"/>
</dbReference>
<dbReference type="GO" id="GO:0000147">
    <property type="term" value="P:actin cortical patch assembly"/>
    <property type="evidence" value="ECO:0007669"/>
    <property type="project" value="TreeGrafter"/>
</dbReference>
<evidence type="ECO:0000256" key="15">
    <source>
        <dbReference type="SAM" id="MobiDB-lite"/>
    </source>
</evidence>
<feature type="region of interest" description="Disordered" evidence="15">
    <location>
        <begin position="967"/>
        <end position="1023"/>
    </location>
</feature>
<evidence type="ECO:0000256" key="2">
    <source>
        <dbReference type="ARBA" id="ARBA00007968"/>
    </source>
</evidence>
<evidence type="ECO:0000256" key="14">
    <source>
        <dbReference type="ARBA" id="ARBA00048679"/>
    </source>
</evidence>
<reference evidence="18" key="1">
    <citation type="submission" date="2022-11" db="EMBL/GenBank/DDBJ databases">
        <authorList>
            <person name="Scott C."/>
            <person name="Bruce N."/>
        </authorList>
    </citation>
    <scope>NUCLEOTIDE SEQUENCE</scope>
</reference>
<keyword evidence="7" id="KW-0433">Leucine-rich repeat</keyword>
<dbReference type="Pfam" id="PF12937">
    <property type="entry name" value="F-box-like"/>
    <property type="match status" value="1"/>
</dbReference>
<evidence type="ECO:0000256" key="1">
    <source>
        <dbReference type="ARBA" id="ARBA00004496"/>
    </source>
</evidence>
<dbReference type="PROSITE" id="PS50181">
    <property type="entry name" value="FBOX"/>
    <property type="match status" value="1"/>
</dbReference>
<feature type="compositionally biased region" description="Low complexity" evidence="15">
    <location>
        <begin position="972"/>
        <end position="983"/>
    </location>
</feature>
<keyword evidence="6" id="KW-0597">Phosphoprotein</keyword>
<feature type="compositionally biased region" description="Low complexity" evidence="15">
    <location>
        <begin position="1337"/>
        <end position="1350"/>
    </location>
</feature>
<feature type="domain" description="Protein kinase" evidence="16">
    <location>
        <begin position="692"/>
        <end position="951"/>
    </location>
</feature>
<evidence type="ECO:0000256" key="3">
    <source>
        <dbReference type="ARBA" id="ARBA00012513"/>
    </source>
</evidence>
<dbReference type="PROSITE" id="PS00108">
    <property type="entry name" value="PROTEIN_KINASE_ST"/>
    <property type="match status" value="1"/>
</dbReference>
<dbReference type="OrthoDB" id="550575at2759"/>
<dbReference type="InterPro" id="IPR036047">
    <property type="entry name" value="F-box-like_dom_sf"/>
</dbReference>
<dbReference type="SUPFAM" id="SSF81383">
    <property type="entry name" value="F-box domain"/>
    <property type="match status" value="1"/>
</dbReference>
<dbReference type="CDD" id="cd14037">
    <property type="entry name" value="STKc_NAK_like"/>
    <property type="match status" value="1"/>
</dbReference>
<comment type="similarity">
    <text evidence="2">Belongs to the WD repeat MET30/SCONB/SCON-2 family.</text>
</comment>
<feature type="compositionally biased region" description="Acidic residues" evidence="15">
    <location>
        <begin position="1754"/>
        <end position="1773"/>
    </location>
</feature>
<feature type="region of interest" description="Disordered" evidence="15">
    <location>
        <begin position="1133"/>
        <end position="1154"/>
    </location>
</feature>
<keyword evidence="5" id="KW-0723">Serine/threonine-protein kinase</keyword>
<dbReference type="Gene3D" id="2.130.10.10">
    <property type="entry name" value="YVTN repeat-like/Quinoprotein amine dehydrogenase"/>
    <property type="match status" value="1"/>
</dbReference>
<dbReference type="Pfam" id="PF00400">
    <property type="entry name" value="WD40"/>
    <property type="match status" value="1"/>
</dbReference>